<dbReference type="GO" id="GO:0004620">
    <property type="term" value="F:phospholipase activity"/>
    <property type="evidence" value="ECO:0007669"/>
    <property type="project" value="Ensembl"/>
</dbReference>
<dbReference type="GO" id="GO:0005615">
    <property type="term" value="C:extracellular space"/>
    <property type="evidence" value="ECO:0007669"/>
    <property type="project" value="TreeGrafter"/>
</dbReference>
<accession>A0A8C2LI37</accession>
<keyword evidence="10" id="KW-0472">Membrane</keyword>
<evidence type="ECO:0000256" key="1">
    <source>
        <dbReference type="ARBA" id="ARBA00004236"/>
    </source>
</evidence>
<evidence type="ECO:0000256" key="10">
    <source>
        <dbReference type="ARBA" id="ARBA00023136"/>
    </source>
</evidence>
<evidence type="ECO:0000256" key="9">
    <source>
        <dbReference type="ARBA" id="ARBA00023098"/>
    </source>
</evidence>
<evidence type="ECO:0000256" key="8">
    <source>
        <dbReference type="ARBA" id="ARBA00022963"/>
    </source>
</evidence>
<keyword evidence="8" id="KW-0442">Lipid degradation</keyword>
<evidence type="ECO:0000256" key="16">
    <source>
        <dbReference type="ARBA" id="ARBA00071192"/>
    </source>
</evidence>
<dbReference type="InterPro" id="IPR000734">
    <property type="entry name" value="TAG_lipase"/>
</dbReference>
<evidence type="ECO:0000256" key="20">
    <source>
        <dbReference type="SAM" id="SignalP"/>
    </source>
</evidence>
<dbReference type="Gene3D" id="3.40.50.1820">
    <property type="entry name" value="alpha/beta hydrolase"/>
    <property type="match status" value="1"/>
</dbReference>
<organism evidence="22 23">
    <name type="scientific">Cricetulus griseus</name>
    <name type="common">Chinese hamster</name>
    <name type="synonym">Cricetulus barabensis griseus</name>
    <dbReference type="NCBI Taxonomy" id="10029"/>
    <lineage>
        <taxon>Eukaryota</taxon>
        <taxon>Metazoa</taxon>
        <taxon>Chordata</taxon>
        <taxon>Craniata</taxon>
        <taxon>Vertebrata</taxon>
        <taxon>Euteleostomi</taxon>
        <taxon>Mammalia</taxon>
        <taxon>Eutheria</taxon>
        <taxon>Euarchontoglires</taxon>
        <taxon>Glires</taxon>
        <taxon>Rodentia</taxon>
        <taxon>Myomorpha</taxon>
        <taxon>Muroidea</taxon>
        <taxon>Cricetidae</taxon>
        <taxon>Cricetinae</taxon>
        <taxon>Cricetulus</taxon>
    </lineage>
</organism>
<feature type="binding site" evidence="18">
    <location>
        <position position="218"/>
    </location>
    <ligand>
        <name>Ca(2+)</name>
        <dbReference type="ChEBI" id="CHEBI:29108"/>
    </ligand>
</feature>
<evidence type="ECO:0000256" key="13">
    <source>
        <dbReference type="ARBA" id="ARBA00048637"/>
    </source>
</evidence>
<evidence type="ECO:0000256" key="11">
    <source>
        <dbReference type="ARBA" id="ARBA00023157"/>
    </source>
</evidence>
<evidence type="ECO:0000256" key="2">
    <source>
        <dbReference type="ARBA" id="ARBA00004613"/>
    </source>
</evidence>
<evidence type="ECO:0000256" key="7">
    <source>
        <dbReference type="ARBA" id="ARBA00022801"/>
    </source>
</evidence>
<dbReference type="PRINTS" id="PR00821">
    <property type="entry name" value="TAGLIPASE"/>
</dbReference>
<reference evidence="22" key="2">
    <citation type="submission" date="2025-09" db="UniProtKB">
        <authorList>
            <consortium name="Ensembl"/>
        </authorList>
    </citation>
    <scope>IDENTIFICATION</scope>
</reference>
<dbReference type="PANTHER" id="PTHR11610">
    <property type="entry name" value="LIPASE"/>
    <property type="match status" value="1"/>
</dbReference>
<sequence>MRIYIFLCLMHWVRFGYLHIPVKINGVYKNLENNKTCLEFSKLNAMNSLKDLFSPKLKINLMMYSRDDLNCAEPLFESNNTLNVRFNLSKRTVWIIHGYRPLGSTPKWLHKFSKVFLKQEDVNLIVVDWIQGATTFIYSRAVKNTKIVAERLSQSIQKLLNHGASLDNFHLVGMSLGAHVSGFVGKIFNGKLGRITGLDPAGPKFSGKPSNSRLDYTDAKFVDVIHTDSKGLGILEPLGHIDFYPNGGKQQPGCPTNLFSGVNYIKCDHQRAVYLFIAAFETNCNFISFPCGSYEDYQKGLCMDCGKLYKDSCPRLGNKAKLWEEGLKKGIEGQPLRTIAFLDTSSQYPFCTYYFSLSMVALNETIRDGSISFSLLNSLKKLEFPRIYVKRQPSDNIQEVKLLAQFVTDIVDVSCIFMTYLQSSDLYCSTCRYRFQSLMLKSLTYPERPPLCKFNFVLKERTMTELQLGACKTQMV</sequence>
<dbReference type="SUPFAM" id="SSF53474">
    <property type="entry name" value="alpha/beta-Hydrolases"/>
    <property type="match status" value="1"/>
</dbReference>
<reference evidence="22" key="1">
    <citation type="submission" date="2025-08" db="UniProtKB">
        <authorList>
            <consortium name="Ensembl"/>
        </authorList>
    </citation>
    <scope>IDENTIFICATION</scope>
</reference>
<dbReference type="AlphaFoldDB" id="A0A8C2LI37"/>
<keyword evidence="9" id="KW-0443">Lipid metabolism</keyword>
<keyword evidence="6 20" id="KW-0732">Signal</keyword>
<dbReference type="InterPro" id="IPR033906">
    <property type="entry name" value="Lipase_N"/>
</dbReference>
<evidence type="ECO:0000256" key="5">
    <source>
        <dbReference type="ARBA" id="ARBA00022525"/>
    </source>
</evidence>
<feature type="signal peptide" evidence="20">
    <location>
        <begin position="1"/>
        <end position="18"/>
    </location>
</feature>
<dbReference type="Pfam" id="PF00151">
    <property type="entry name" value="Lipase"/>
    <property type="match status" value="1"/>
</dbReference>
<keyword evidence="11" id="KW-1015">Disulfide bond</keyword>
<comment type="catalytic activity">
    <reaction evidence="13">
        <text>1-hexadecanoyl-2-(9Z-octadecenoyl)-sn-glycero-3-phosphate + H2O = 2-(9Z-octadecenoyl)-sn-glycero-3-phosphate + hexadecanoate + H(+)</text>
        <dbReference type="Rhea" id="RHEA:40943"/>
        <dbReference type="ChEBI" id="CHEBI:7896"/>
        <dbReference type="ChEBI" id="CHEBI:15377"/>
        <dbReference type="ChEBI" id="CHEBI:15378"/>
        <dbReference type="ChEBI" id="CHEBI:64839"/>
        <dbReference type="ChEBI" id="CHEBI:77593"/>
    </reaction>
    <physiologicalReaction direction="left-to-right" evidence="13">
        <dbReference type="Rhea" id="RHEA:40944"/>
    </physiologicalReaction>
</comment>
<feature type="active site" description="Charge relay system" evidence="17">
    <location>
        <position position="199"/>
    </location>
</feature>
<dbReference type="InterPro" id="IPR016272">
    <property type="entry name" value="Lipase_LIPH"/>
</dbReference>
<evidence type="ECO:0000256" key="14">
    <source>
        <dbReference type="ARBA" id="ARBA00049600"/>
    </source>
</evidence>
<keyword evidence="4" id="KW-1003">Cell membrane</keyword>
<keyword evidence="18" id="KW-0479">Metal-binding</keyword>
<dbReference type="Proteomes" id="UP000694386">
    <property type="component" value="Unplaced"/>
</dbReference>
<dbReference type="FunFam" id="3.40.50.1820:FF:000063">
    <property type="entry name" value="Lipase member H"/>
    <property type="match status" value="1"/>
</dbReference>
<comment type="subcellular location">
    <subcellularLocation>
        <location evidence="1">Cell membrane</location>
    </subcellularLocation>
    <subcellularLocation>
        <location evidence="2">Secreted</location>
    </subcellularLocation>
</comment>
<comment type="similarity">
    <text evidence="3 19">Belongs to the AB hydrolase superfamily. Lipase family.</text>
</comment>
<keyword evidence="5" id="KW-0964">Secreted</keyword>
<evidence type="ECO:0000256" key="15">
    <source>
        <dbReference type="ARBA" id="ARBA00065034"/>
    </source>
</evidence>
<feature type="binding site" evidence="18">
    <location>
        <position position="213"/>
    </location>
    <ligand>
        <name>Ca(2+)</name>
        <dbReference type="ChEBI" id="CHEBI:29108"/>
    </ligand>
</feature>
<feature type="chain" id="PRO_5033989678" description="Lipase member H" evidence="20">
    <location>
        <begin position="19"/>
        <end position="476"/>
    </location>
</feature>
<feature type="domain" description="Lipase" evidence="21">
    <location>
        <begin position="55"/>
        <end position="350"/>
    </location>
</feature>
<evidence type="ECO:0000256" key="12">
    <source>
        <dbReference type="ARBA" id="ARBA00023180"/>
    </source>
</evidence>
<evidence type="ECO:0000313" key="23">
    <source>
        <dbReference type="Proteomes" id="UP000694386"/>
    </source>
</evidence>
<dbReference type="GO" id="GO:0046872">
    <property type="term" value="F:metal ion binding"/>
    <property type="evidence" value="ECO:0007669"/>
    <property type="project" value="UniProtKB-KW"/>
</dbReference>
<dbReference type="InterPro" id="IPR013818">
    <property type="entry name" value="Lipase"/>
</dbReference>
<dbReference type="CDD" id="cd00707">
    <property type="entry name" value="Pancreat_lipase_like"/>
    <property type="match status" value="1"/>
</dbReference>
<dbReference type="Ensembl" id="ENSCGRT00001005437.1">
    <property type="protein sequence ID" value="ENSCGRP00001003722.1"/>
    <property type="gene ID" value="ENSCGRG00001004574.1"/>
</dbReference>
<comment type="function">
    <text evidence="14">Hydrolyzes specifically phosphatidic acid (PA) to produce 2-acyl lysophosphatidic acid (LPA; a potent bioactive lipid mediator) and fatty acid. Does not hydrolyze other phospholipids, like phosphatidylserine (PS), phosphatidylcholine (PC) and phosphatidylethanolamine (PE) or triacylglycerol (TG).</text>
</comment>
<evidence type="ECO:0000313" key="22">
    <source>
        <dbReference type="Ensembl" id="ENSCGRP00001003722.1"/>
    </source>
</evidence>
<proteinExistence type="inferred from homology"/>
<dbReference type="GO" id="GO:0016042">
    <property type="term" value="P:lipid catabolic process"/>
    <property type="evidence" value="ECO:0007669"/>
    <property type="project" value="UniProtKB-KW"/>
</dbReference>
<dbReference type="GO" id="GO:0052689">
    <property type="term" value="F:carboxylic ester hydrolase activity"/>
    <property type="evidence" value="ECO:0007669"/>
    <property type="project" value="InterPro"/>
</dbReference>
<dbReference type="InterPro" id="IPR029058">
    <property type="entry name" value="AB_hydrolase_fold"/>
</dbReference>
<dbReference type="GO" id="GO:0005886">
    <property type="term" value="C:plasma membrane"/>
    <property type="evidence" value="ECO:0007669"/>
    <property type="project" value="UniProtKB-SubCell"/>
</dbReference>
<name>A0A8C2LI37_CRIGR</name>
<evidence type="ECO:0000256" key="6">
    <source>
        <dbReference type="ARBA" id="ARBA00022729"/>
    </source>
</evidence>
<evidence type="ECO:0000256" key="3">
    <source>
        <dbReference type="ARBA" id="ARBA00010701"/>
    </source>
</evidence>
<evidence type="ECO:0000256" key="4">
    <source>
        <dbReference type="ARBA" id="ARBA00022475"/>
    </source>
</evidence>
<dbReference type="PANTHER" id="PTHR11610:SF103">
    <property type="entry name" value="LIPASE MEMBER I"/>
    <property type="match status" value="1"/>
</dbReference>
<keyword evidence="7" id="KW-0378">Hydrolase</keyword>
<comment type="subunit">
    <text evidence="15">Interacts with TTMP/C3orf52.</text>
</comment>
<evidence type="ECO:0000256" key="18">
    <source>
        <dbReference type="PIRSR" id="PIRSR000865-2"/>
    </source>
</evidence>
<dbReference type="PIRSF" id="PIRSF000865">
    <property type="entry name" value="Lipoprotein_lipase_LIPH"/>
    <property type="match status" value="1"/>
</dbReference>
<keyword evidence="18" id="KW-0106">Calcium</keyword>
<dbReference type="GO" id="GO:0008201">
    <property type="term" value="F:heparin binding"/>
    <property type="evidence" value="ECO:0007669"/>
    <property type="project" value="Ensembl"/>
</dbReference>
<keyword evidence="12" id="KW-0325">Glycoprotein</keyword>
<evidence type="ECO:0000256" key="19">
    <source>
        <dbReference type="RuleBase" id="RU004262"/>
    </source>
</evidence>
<feature type="active site" description="Charge relay system" evidence="17">
    <location>
        <position position="269"/>
    </location>
</feature>
<feature type="active site" description="Nucleophile" evidence="17">
    <location>
        <position position="175"/>
    </location>
</feature>
<feature type="binding site" evidence="18">
    <location>
        <position position="215"/>
    </location>
    <ligand>
        <name>Ca(2+)</name>
        <dbReference type="ChEBI" id="CHEBI:29108"/>
    </ligand>
</feature>
<evidence type="ECO:0000259" key="21">
    <source>
        <dbReference type="Pfam" id="PF00151"/>
    </source>
</evidence>
<evidence type="ECO:0000256" key="17">
    <source>
        <dbReference type="PIRSR" id="PIRSR000865-1"/>
    </source>
</evidence>
<dbReference type="GO" id="GO:0006654">
    <property type="term" value="P:phosphatidic acid biosynthetic process"/>
    <property type="evidence" value="ECO:0007669"/>
    <property type="project" value="UniProtKB-ARBA"/>
</dbReference>
<protein>
    <recommendedName>
        <fullName evidence="16">Lipase member H</fullName>
    </recommendedName>
</protein>